<dbReference type="Gene3D" id="3.60.10.10">
    <property type="entry name" value="Endonuclease/exonuclease/phosphatase"/>
    <property type="match status" value="1"/>
</dbReference>
<reference evidence="2 3" key="1">
    <citation type="submission" date="2023-08" db="EMBL/GenBank/DDBJ databases">
        <title>A Necator americanus chromosomal reference genome.</title>
        <authorList>
            <person name="Ilik V."/>
            <person name="Petrzelkova K.J."/>
            <person name="Pardy F."/>
            <person name="Fuh T."/>
            <person name="Niatou-Singa F.S."/>
            <person name="Gouil Q."/>
            <person name="Baker L."/>
            <person name="Ritchie M.E."/>
            <person name="Jex A.R."/>
            <person name="Gazzola D."/>
            <person name="Li H."/>
            <person name="Toshio Fujiwara R."/>
            <person name="Zhan B."/>
            <person name="Aroian R.V."/>
            <person name="Pafco B."/>
            <person name="Schwarz E.M."/>
        </authorList>
    </citation>
    <scope>NUCLEOTIDE SEQUENCE [LARGE SCALE GENOMIC DNA]</scope>
    <source>
        <strain evidence="2 3">Aroian</strain>
        <tissue evidence="2">Whole animal</tissue>
    </source>
</reference>
<comment type="caution">
    <text evidence="2">The sequence shown here is derived from an EMBL/GenBank/DDBJ whole genome shotgun (WGS) entry which is preliminary data.</text>
</comment>
<accession>A0ABR1CZW3</accession>
<protein>
    <recommendedName>
        <fullName evidence="4">Endonuclease/exonuclease/phosphatase domain-containing protein</fullName>
    </recommendedName>
</protein>
<dbReference type="EMBL" id="JAVFWL010000003">
    <property type="protein sequence ID" value="KAK6743854.1"/>
    <property type="molecule type" value="Genomic_DNA"/>
</dbReference>
<organism evidence="2 3">
    <name type="scientific">Necator americanus</name>
    <name type="common">Human hookworm</name>
    <dbReference type="NCBI Taxonomy" id="51031"/>
    <lineage>
        <taxon>Eukaryota</taxon>
        <taxon>Metazoa</taxon>
        <taxon>Ecdysozoa</taxon>
        <taxon>Nematoda</taxon>
        <taxon>Chromadorea</taxon>
        <taxon>Rhabditida</taxon>
        <taxon>Rhabditina</taxon>
        <taxon>Rhabditomorpha</taxon>
        <taxon>Strongyloidea</taxon>
        <taxon>Ancylostomatidae</taxon>
        <taxon>Bunostominae</taxon>
        <taxon>Necator</taxon>
    </lineage>
</organism>
<feature type="compositionally biased region" description="Basic and acidic residues" evidence="1">
    <location>
        <begin position="224"/>
        <end position="237"/>
    </location>
</feature>
<proteinExistence type="predicted"/>
<name>A0ABR1CZW3_NECAM</name>
<dbReference type="InterPro" id="IPR036691">
    <property type="entry name" value="Endo/exonu/phosph_ase_sf"/>
</dbReference>
<keyword evidence="3" id="KW-1185">Reference proteome</keyword>
<evidence type="ECO:0000313" key="3">
    <source>
        <dbReference type="Proteomes" id="UP001303046"/>
    </source>
</evidence>
<gene>
    <name evidence="2" type="primary">Necator_chrIII.g11651</name>
    <name evidence="2" type="ORF">RB195_010886</name>
</gene>
<dbReference type="Proteomes" id="UP001303046">
    <property type="component" value="Unassembled WGS sequence"/>
</dbReference>
<evidence type="ECO:0000313" key="2">
    <source>
        <dbReference type="EMBL" id="KAK6743854.1"/>
    </source>
</evidence>
<evidence type="ECO:0008006" key="4">
    <source>
        <dbReference type="Google" id="ProtNLM"/>
    </source>
</evidence>
<feature type="region of interest" description="Disordered" evidence="1">
    <location>
        <begin position="206"/>
        <end position="238"/>
    </location>
</feature>
<evidence type="ECO:0000256" key="1">
    <source>
        <dbReference type="SAM" id="MobiDB-lite"/>
    </source>
</evidence>
<sequence>MFGSNHSFRHAELPPESSKREFQKAAVSRHLRYLCVPSAALQETCMRDRPVISIEEFSSKSSRCVENNSKDDFYDELNVLMSKIASQQVVIVGIDANAKMGLEQQSNVRGKWYYPSERTSDNCDRLVDSCEQTGLIIASTLRRNHRRHQLRWQESTFLTSEERHKRKMNTIKLQLGYVLPRNIPQSDIRKSRAVWDVAFDSDSSFSQLQDMFPQKKPRSSPSTENRDGRSERRRMQDEIPPTCVCSCWSTEQKEA</sequence>